<evidence type="ECO:0000313" key="2">
    <source>
        <dbReference type="EMBL" id="KAF3429514.1"/>
    </source>
</evidence>
<accession>A0A833RIU0</accession>
<gene>
    <name evidence="2" type="ORF">E2986_05411</name>
</gene>
<evidence type="ECO:0000313" key="3">
    <source>
        <dbReference type="Proteomes" id="UP000655588"/>
    </source>
</evidence>
<feature type="transmembrane region" description="Helical" evidence="1">
    <location>
        <begin position="36"/>
        <end position="58"/>
    </location>
</feature>
<reference evidence="2" key="1">
    <citation type="submission" date="2019-11" db="EMBL/GenBank/DDBJ databases">
        <title>The nuclear and mitochondrial genomes of Frieseomelitta varia - a highly eusocial stingless bee (Meliponini) with a permanently sterile worker caste.</title>
        <authorList>
            <person name="Freitas F.C.P."/>
            <person name="Lourenco A.P."/>
            <person name="Nunes F.M.F."/>
            <person name="Paschoal A.R."/>
            <person name="Abreu F.C.P."/>
            <person name="Barbin F.O."/>
            <person name="Bataglia L."/>
            <person name="Cardoso-Junior C.A.M."/>
            <person name="Cervoni M.S."/>
            <person name="Silva S.R."/>
            <person name="Dalarmi F."/>
            <person name="Del Lama M.A."/>
            <person name="Depintor T.S."/>
            <person name="Ferreira K.M."/>
            <person name="Goria P.S."/>
            <person name="Jaskot M.C."/>
            <person name="Lago D.C."/>
            <person name="Luna-Lucena D."/>
            <person name="Moda L.M."/>
            <person name="Nascimento L."/>
            <person name="Pedrino M."/>
            <person name="Rabico F.O."/>
            <person name="Sanches F.C."/>
            <person name="Santos D.E."/>
            <person name="Santos C.G."/>
            <person name="Vieira J."/>
            <person name="Lopes T.F."/>
            <person name="Barchuk A.R."/>
            <person name="Hartfelder K."/>
            <person name="Simoes Z.L.P."/>
            <person name="Bitondi M.M.G."/>
            <person name="Pinheiro D.G."/>
        </authorList>
    </citation>
    <scope>NUCLEOTIDE SEQUENCE</scope>
    <source>
        <strain evidence="2">USP_RPSP 00005682</strain>
        <tissue evidence="2">Whole individual</tissue>
    </source>
</reference>
<feature type="transmembrane region" description="Helical" evidence="1">
    <location>
        <begin position="6"/>
        <end position="24"/>
    </location>
</feature>
<keyword evidence="1" id="KW-0472">Membrane</keyword>
<dbReference type="Proteomes" id="UP000655588">
    <property type="component" value="Unassembled WGS sequence"/>
</dbReference>
<sequence length="234" mass="26868">MIVESIFSCTNLILTCGSSIYVLIKHSYAQYSKLLTHLTCACASIAMVGTRSLIVLTYKLFVKEYAFDPVVMQLEEERCKERFNILDEIFRTLSMAGLIYSLYSCHGYYVLGVCVVTSLSILDFFKLHRMTKKQPEEMETSRFYDNVSQTKATYESRLNIFNWVILGGSFAALIRYAVGNNYAVVANYPLLLANWALSPEGFYQRWTMRRTINDYLMATYVMCMTEALRQNGTS</sequence>
<dbReference type="AlphaFoldDB" id="A0A833RIU0"/>
<proteinExistence type="predicted"/>
<protein>
    <submittedName>
        <fullName evidence="2">Uncharacterized protein</fullName>
    </submittedName>
</protein>
<feature type="transmembrane region" description="Helical" evidence="1">
    <location>
        <begin position="107"/>
        <end position="125"/>
    </location>
</feature>
<dbReference type="EMBL" id="WNWW01000160">
    <property type="protein sequence ID" value="KAF3429514.1"/>
    <property type="molecule type" value="Genomic_DNA"/>
</dbReference>
<organism evidence="2 3">
    <name type="scientific">Frieseomelitta varia</name>
    <dbReference type="NCBI Taxonomy" id="561572"/>
    <lineage>
        <taxon>Eukaryota</taxon>
        <taxon>Metazoa</taxon>
        <taxon>Ecdysozoa</taxon>
        <taxon>Arthropoda</taxon>
        <taxon>Hexapoda</taxon>
        <taxon>Insecta</taxon>
        <taxon>Pterygota</taxon>
        <taxon>Neoptera</taxon>
        <taxon>Endopterygota</taxon>
        <taxon>Hymenoptera</taxon>
        <taxon>Apocrita</taxon>
        <taxon>Aculeata</taxon>
        <taxon>Apoidea</taxon>
        <taxon>Anthophila</taxon>
        <taxon>Apidae</taxon>
        <taxon>Frieseomelitta</taxon>
    </lineage>
</organism>
<name>A0A833RIU0_9HYME</name>
<keyword evidence="1" id="KW-0812">Transmembrane</keyword>
<comment type="caution">
    <text evidence="2">The sequence shown here is derived from an EMBL/GenBank/DDBJ whole genome shotgun (WGS) entry which is preliminary data.</text>
</comment>
<keyword evidence="3" id="KW-1185">Reference proteome</keyword>
<evidence type="ECO:0000256" key="1">
    <source>
        <dbReference type="SAM" id="Phobius"/>
    </source>
</evidence>
<keyword evidence="1" id="KW-1133">Transmembrane helix</keyword>
<feature type="transmembrane region" description="Helical" evidence="1">
    <location>
        <begin position="160"/>
        <end position="178"/>
    </location>
</feature>